<dbReference type="InterPro" id="IPR036291">
    <property type="entry name" value="NAD(P)-bd_dom_sf"/>
</dbReference>
<gene>
    <name evidence="4" type="ORF">G3A44_15275</name>
</gene>
<dbReference type="GO" id="GO:0050661">
    <property type="term" value="F:NADP binding"/>
    <property type="evidence" value="ECO:0007669"/>
    <property type="project" value="InterPro"/>
</dbReference>
<organism evidence="4 5">
    <name type="scientific">Ideonella livida</name>
    <dbReference type="NCBI Taxonomy" id="2707176"/>
    <lineage>
        <taxon>Bacteria</taxon>
        <taxon>Pseudomonadati</taxon>
        <taxon>Pseudomonadota</taxon>
        <taxon>Betaproteobacteria</taxon>
        <taxon>Burkholderiales</taxon>
        <taxon>Sphaerotilaceae</taxon>
        <taxon>Ideonella</taxon>
    </lineage>
</organism>
<feature type="compositionally biased region" description="Low complexity" evidence="1">
    <location>
        <begin position="310"/>
        <end position="321"/>
    </location>
</feature>
<dbReference type="Gene3D" id="3.40.50.720">
    <property type="entry name" value="NAD(P)-binding Rossmann-like Domain"/>
    <property type="match status" value="1"/>
</dbReference>
<dbReference type="Gene3D" id="1.10.1040.10">
    <property type="entry name" value="N-(1-d-carboxylethyl)-l-norvaline Dehydrogenase, domain 2"/>
    <property type="match status" value="1"/>
</dbReference>
<evidence type="ECO:0000259" key="3">
    <source>
        <dbReference type="Pfam" id="PF09130"/>
    </source>
</evidence>
<feature type="domain" description="6-phosphogluconate dehydrogenase NADP-binding" evidence="2">
    <location>
        <begin position="17"/>
        <end position="138"/>
    </location>
</feature>
<dbReference type="InterPro" id="IPR008927">
    <property type="entry name" value="6-PGluconate_DH-like_C_sf"/>
</dbReference>
<feature type="region of interest" description="Disordered" evidence="1">
    <location>
        <begin position="292"/>
        <end position="337"/>
    </location>
</feature>
<evidence type="ECO:0000259" key="2">
    <source>
        <dbReference type="Pfam" id="PF03446"/>
    </source>
</evidence>
<dbReference type="AlphaFoldDB" id="A0A7C9PII2"/>
<dbReference type="EMBL" id="JAAGOH010000019">
    <property type="protein sequence ID" value="NDY92549.1"/>
    <property type="molecule type" value="Genomic_DNA"/>
</dbReference>
<sequence length="337" mass="35014">MPPLPAAPLPTDPRAWRIGLVGYGEVGRILAEDLRARGVAVTAFDLKLVEAASAAPLQAHAAAHGVVLAPHHAALAGTSDFIISAVTASQTLAVARACAPALSAGAFFLDFNSASPGTKGQAAALIDAAGGRYVEGAVMTSVPPYRSRVPLLLGGPWAATLSPLVNALGFASRVGSPTLGVASATKMCRSVMIKGLEAMVIESFTAARHFGVEDALIDSLQETFPGIDWEKQAAYFFQRVIEHGRRRSEEVREVAATVAEAGLTPWSASGTAARQAWVADLADAGVFGERGTPGFARSPDWRPEADRLRAAAAARPAQNPTAPAPPEPLPVNRPPRA</sequence>
<dbReference type="InterPro" id="IPR013328">
    <property type="entry name" value="6PGD_dom2"/>
</dbReference>
<feature type="compositionally biased region" description="Pro residues" evidence="1">
    <location>
        <begin position="322"/>
        <end position="337"/>
    </location>
</feature>
<accession>A0A7C9PII2</accession>
<evidence type="ECO:0000313" key="5">
    <source>
        <dbReference type="Proteomes" id="UP000484255"/>
    </source>
</evidence>
<dbReference type="InterPro" id="IPR006115">
    <property type="entry name" value="6PGDH_NADP-bd"/>
</dbReference>
<feature type="domain" description="Phosphogluconate dehydrogenase NAD-binding putative C-terminal" evidence="3">
    <location>
        <begin position="207"/>
        <end position="278"/>
    </location>
</feature>
<name>A0A7C9PII2_9BURK</name>
<keyword evidence="5" id="KW-1185">Reference proteome</keyword>
<evidence type="ECO:0000313" key="4">
    <source>
        <dbReference type="EMBL" id="NDY92549.1"/>
    </source>
</evidence>
<protein>
    <submittedName>
        <fullName evidence="4">NAD(P)-dependent oxidoreductase</fullName>
    </submittedName>
</protein>
<dbReference type="InterPro" id="IPR015814">
    <property type="entry name" value="Pgluconate_DH_NAD-bd_C"/>
</dbReference>
<feature type="compositionally biased region" description="Basic and acidic residues" evidence="1">
    <location>
        <begin position="299"/>
        <end position="309"/>
    </location>
</feature>
<dbReference type="SUPFAM" id="SSF51735">
    <property type="entry name" value="NAD(P)-binding Rossmann-fold domains"/>
    <property type="match status" value="1"/>
</dbReference>
<comment type="caution">
    <text evidence="4">The sequence shown here is derived from an EMBL/GenBank/DDBJ whole genome shotgun (WGS) entry which is preliminary data.</text>
</comment>
<dbReference type="Pfam" id="PF09130">
    <property type="entry name" value="DUF1932"/>
    <property type="match status" value="1"/>
</dbReference>
<dbReference type="SUPFAM" id="SSF48179">
    <property type="entry name" value="6-phosphogluconate dehydrogenase C-terminal domain-like"/>
    <property type="match status" value="1"/>
</dbReference>
<evidence type="ECO:0000256" key="1">
    <source>
        <dbReference type="SAM" id="MobiDB-lite"/>
    </source>
</evidence>
<dbReference type="Pfam" id="PF03446">
    <property type="entry name" value="NAD_binding_2"/>
    <property type="match status" value="1"/>
</dbReference>
<reference evidence="4 5" key="1">
    <citation type="submission" date="2020-02" db="EMBL/GenBank/DDBJ databases">
        <title>Ideonella bacterium strain TBM-1.</title>
        <authorList>
            <person name="Chen W.-M."/>
        </authorList>
    </citation>
    <scope>NUCLEOTIDE SEQUENCE [LARGE SCALE GENOMIC DNA]</scope>
    <source>
        <strain evidence="4 5">TBM-1</strain>
    </source>
</reference>
<dbReference type="Proteomes" id="UP000484255">
    <property type="component" value="Unassembled WGS sequence"/>
</dbReference>
<proteinExistence type="predicted"/>